<comment type="caution">
    <text evidence="8">The sequence shown here is derived from an EMBL/GenBank/DDBJ whole genome shotgun (WGS) entry which is preliminary data.</text>
</comment>
<feature type="region of interest" description="Disordered" evidence="6">
    <location>
        <begin position="15"/>
        <end position="38"/>
    </location>
</feature>
<evidence type="ECO:0000256" key="2">
    <source>
        <dbReference type="ARBA" id="ARBA00023015"/>
    </source>
</evidence>
<proteinExistence type="predicted"/>
<dbReference type="Proteomes" id="UP001199106">
    <property type="component" value="Unassembled WGS sequence"/>
</dbReference>
<keyword evidence="1" id="KW-0479">Metal-binding</keyword>
<dbReference type="InterPro" id="IPR013700">
    <property type="entry name" value="AflR"/>
</dbReference>
<name>A0AAD4FB19_9PLEO</name>
<keyword evidence="4" id="KW-0804">Transcription</keyword>
<dbReference type="AlphaFoldDB" id="A0AAD4FB19"/>
<dbReference type="GO" id="GO:0046872">
    <property type="term" value="F:metal ion binding"/>
    <property type="evidence" value="ECO:0007669"/>
    <property type="project" value="UniProtKB-KW"/>
</dbReference>
<dbReference type="GO" id="GO:0045122">
    <property type="term" value="P:aflatoxin biosynthetic process"/>
    <property type="evidence" value="ECO:0007669"/>
    <property type="project" value="InterPro"/>
</dbReference>
<evidence type="ECO:0000313" key="9">
    <source>
        <dbReference type="Proteomes" id="UP001199106"/>
    </source>
</evidence>
<dbReference type="GO" id="GO:0006355">
    <property type="term" value="P:regulation of DNA-templated transcription"/>
    <property type="evidence" value="ECO:0007669"/>
    <property type="project" value="InterPro"/>
</dbReference>
<organism evidence="8 9">
    <name type="scientific">Alternaria panax</name>
    <dbReference type="NCBI Taxonomy" id="48097"/>
    <lineage>
        <taxon>Eukaryota</taxon>
        <taxon>Fungi</taxon>
        <taxon>Dikarya</taxon>
        <taxon>Ascomycota</taxon>
        <taxon>Pezizomycotina</taxon>
        <taxon>Dothideomycetes</taxon>
        <taxon>Pleosporomycetidae</taxon>
        <taxon>Pleosporales</taxon>
        <taxon>Pleosporineae</taxon>
        <taxon>Pleosporaceae</taxon>
        <taxon>Alternaria</taxon>
        <taxon>Alternaria sect. Panax</taxon>
    </lineage>
</organism>
<evidence type="ECO:0000256" key="4">
    <source>
        <dbReference type="ARBA" id="ARBA00023163"/>
    </source>
</evidence>
<evidence type="ECO:0000256" key="1">
    <source>
        <dbReference type="ARBA" id="ARBA00022723"/>
    </source>
</evidence>
<accession>A0AAD4FB19</accession>
<evidence type="ECO:0000313" key="8">
    <source>
        <dbReference type="EMBL" id="KAG9186742.1"/>
    </source>
</evidence>
<keyword evidence="5" id="KW-0539">Nucleus</keyword>
<reference evidence="8" key="1">
    <citation type="submission" date="2021-07" db="EMBL/GenBank/DDBJ databases">
        <title>Genome Resource of American Ginseng Black Spot Pathogen Alternaria panax.</title>
        <authorList>
            <person name="Qiu C."/>
            <person name="Wang W."/>
            <person name="Liu Z."/>
        </authorList>
    </citation>
    <scope>NUCLEOTIDE SEQUENCE</scope>
    <source>
        <strain evidence="8">BNCC115425</strain>
    </source>
</reference>
<evidence type="ECO:0000256" key="6">
    <source>
        <dbReference type="SAM" id="MobiDB-lite"/>
    </source>
</evidence>
<dbReference type="EMBL" id="JAANER010000008">
    <property type="protein sequence ID" value="KAG9186742.1"/>
    <property type="molecule type" value="Genomic_DNA"/>
</dbReference>
<keyword evidence="2" id="KW-0805">Transcription regulation</keyword>
<dbReference type="GO" id="GO:0005634">
    <property type="term" value="C:nucleus"/>
    <property type="evidence" value="ECO:0007669"/>
    <property type="project" value="InterPro"/>
</dbReference>
<keyword evidence="9" id="KW-1185">Reference proteome</keyword>
<evidence type="ECO:0000256" key="3">
    <source>
        <dbReference type="ARBA" id="ARBA00023125"/>
    </source>
</evidence>
<protein>
    <recommendedName>
        <fullName evidence="7">Aflatoxin regulatory protein domain-containing protein</fullName>
    </recommendedName>
</protein>
<keyword evidence="3" id="KW-0238">DNA-binding</keyword>
<evidence type="ECO:0000256" key="5">
    <source>
        <dbReference type="ARBA" id="ARBA00023242"/>
    </source>
</evidence>
<evidence type="ECO:0000259" key="7">
    <source>
        <dbReference type="Pfam" id="PF08493"/>
    </source>
</evidence>
<dbReference type="GO" id="GO:0003677">
    <property type="term" value="F:DNA binding"/>
    <property type="evidence" value="ECO:0007669"/>
    <property type="project" value="UniProtKB-KW"/>
</dbReference>
<dbReference type="Pfam" id="PF08493">
    <property type="entry name" value="AflR"/>
    <property type="match status" value="1"/>
</dbReference>
<gene>
    <name evidence="8" type="ORF">G6011_09850</name>
</gene>
<sequence length="401" mass="44732">MNICCNYSPSMRLGKPRKNRNFDGSIKRDMSPPGSYAPLGARVDLLPRTPPCKYESSPEPTDPFNFGPRTPEYHYQDAFVGDTFDCSQSSRSSESISSHSNAWSTGEQMLYAHQTKIFAAIPQYPPPHTAFHGNFQSASVQSQPEMLTSLVQTQNSAAICHHFLHMLGPNDARQDNMMDSPPPMVSSLLATPQAFKIPMRHDCTHVAFQILCSLYSPAETQFVAGEFNSPDSLPTLASVLSTNTAAVDGLYTLLSCECSSNPHYSATINLTIMKILSWYQVIAGSTQQDGIYSNETQMDILSHRYVFNHVFDSKHGESYGMNHILAELCRVEKLIDKFSERYCNAFNTAETGIEYGVYVAMEASLRSCIRDTFRITMSAAPENVKRQMASRTQSRFRVSTV</sequence>
<feature type="domain" description="Aflatoxin regulatory protein" evidence="7">
    <location>
        <begin position="200"/>
        <end position="289"/>
    </location>
</feature>